<name>A0ABD0JKX9_9CAEN</name>
<accession>A0ABD0JKX9</accession>
<proteinExistence type="predicted"/>
<dbReference type="EMBL" id="JACVVK020000399">
    <property type="protein sequence ID" value="KAK7475625.1"/>
    <property type="molecule type" value="Genomic_DNA"/>
</dbReference>
<sequence length="105" mass="11971">MLAVILQEYYVFRVSTVHTPSCNLLKPCTQDEIPQPAQTKYLALAITQRWEADLPSFRVRYVSANAMAQVKDAGKTSMAEVRDQAKRLHDTHSIKEHVPMLATHY</sequence>
<protein>
    <submittedName>
        <fullName evidence="1">Uncharacterized protein</fullName>
    </submittedName>
</protein>
<dbReference type="Proteomes" id="UP001519460">
    <property type="component" value="Unassembled WGS sequence"/>
</dbReference>
<reference evidence="1 2" key="1">
    <citation type="journal article" date="2023" name="Sci. Data">
        <title>Genome assembly of the Korean intertidal mud-creeper Batillaria attramentaria.</title>
        <authorList>
            <person name="Patra A.K."/>
            <person name="Ho P.T."/>
            <person name="Jun S."/>
            <person name="Lee S.J."/>
            <person name="Kim Y."/>
            <person name="Won Y.J."/>
        </authorList>
    </citation>
    <scope>NUCLEOTIDE SEQUENCE [LARGE SCALE GENOMIC DNA]</scope>
    <source>
        <strain evidence="1">Wonlab-2016</strain>
    </source>
</reference>
<evidence type="ECO:0000313" key="1">
    <source>
        <dbReference type="EMBL" id="KAK7475625.1"/>
    </source>
</evidence>
<organism evidence="1 2">
    <name type="scientific">Batillaria attramentaria</name>
    <dbReference type="NCBI Taxonomy" id="370345"/>
    <lineage>
        <taxon>Eukaryota</taxon>
        <taxon>Metazoa</taxon>
        <taxon>Spiralia</taxon>
        <taxon>Lophotrochozoa</taxon>
        <taxon>Mollusca</taxon>
        <taxon>Gastropoda</taxon>
        <taxon>Caenogastropoda</taxon>
        <taxon>Sorbeoconcha</taxon>
        <taxon>Cerithioidea</taxon>
        <taxon>Batillariidae</taxon>
        <taxon>Batillaria</taxon>
    </lineage>
</organism>
<keyword evidence="2" id="KW-1185">Reference proteome</keyword>
<comment type="caution">
    <text evidence="1">The sequence shown here is derived from an EMBL/GenBank/DDBJ whole genome shotgun (WGS) entry which is preliminary data.</text>
</comment>
<dbReference type="AlphaFoldDB" id="A0ABD0JKX9"/>
<gene>
    <name evidence="1" type="ORF">BaRGS_00033118</name>
</gene>
<evidence type="ECO:0000313" key="2">
    <source>
        <dbReference type="Proteomes" id="UP001519460"/>
    </source>
</evidence>